<reference evidence="2 3" key="1">
    <citation type="submission" date="2018-01" db="EMBL/GenBank/DDBJ databases">
        <title>Genome sequence of a Cantenovulum-like bacteria.</title>
        <authorList>
            <person name="Tan W.R."/>
            <person name="Lau N.-S."/>
            <person name="Go F."/>
            <person name="Amirul A.-A.A."/>
        </authorList>
    </citation>
    <scope>NUCLEOTIDE SEQUENCE [LARGE SCALE GENOMIC DNA]</scope>
    <source>
        <strain evidence="2 3">CCB-QB4</strain>
    </source>
</reference>
<feature type="domain" description="Hydrazine synthase alpha subunit middle" evidence="1">
    <location>
        <begin position="570"/>
        <end position="641"/>
    </location>
</feature>
<dbReference type="AlphaFoldDB" id="A0A2S0VT18"/>
<dbReference type="Pfam" id="PF07676">
    <property type="entry name" value="PD40"/>
    <property type="match status" value="1"/>
</dbReference>
<gene>
    <name evidence="2" type="ORF">C2869_13295</name>
</gene>
<dbReference type="InterPro" id="IPR040698">
    <property type="entry name" value="HZS_alpha_mid"/>
</dbReference>
<evidence type="ECO:0000259" key="1">
    <source>
        <dbReference type="Pfam" id="PF18582"/>
    </source>
</evidence>
<accession>A0A2S0VT18</accession>
<dbReference type="SUPFAM" id="SSF82171">
    <property type="entry name" value="DPP6 N-terminal domain-like"/>
    <property type="match status" value="1"/>
</dbReference>
<dbReference type="InterPro" id="IPR011659">
    <property type="entry name" value="WD40"/>
</dbReference>
<dbReference type="InterPro" id="IPR011042">
    <property type="entry name" value="6-blade_b-propeller_TolB-like"/>
</dbReference>
<name>A0A2S0VT18_9ALTE</name>
<proteinExistence type="predicted"/>
<dbReference type="KEGG" id="cate:C2869_13295"/>
<keyword evidence="3" id="KW-1185">Reference proteome</keyword>
<organism evidence="2 3">
    <name type="scientific">Saccharobesus litoralis</name>
    <dbReference type="NCBI Taxonomy" id="2172099"/>
    <lineage>
        <taxon>Bacteria</taxon>
        <taxon>Pseudomonadati</taxon>
        <taxon>Pseudomonadota</taxon>
        <taxon>Gammaproteobacteria</taxon>
        <taxon>Alteromonadales</taxon>
        <taxon>Alteromonadaceae</taxon>
        <taxon>Saccharobesus</taxon>
    </lineage>
</organism>
<dbReference type="Pfam" id="PF18582">
    <property type="entry name" value="HZS_alpha"/>
    <property type="match status" value="1"/>
</dbReference>
<dbReference type="EMBL" id="CP026604">
    <property type="protein sequence ID" value="AWB67354.1"/>
    <property type="molecule type" value="Genomic_DNA"/>
</dbReference>
<protein>
    <recommendedName>
        <fullName evidence="1">Hydrazine synthase alpha subunit middle domain-containing protein</fullName>
    </recommendedName>
</protein>
<evidence type="ECO:0000313" key="2">
    <source>
        <dbReference type="EMBL" id="AWB67354.1"/>
    </source>
</evidence>
<evidence type="ECO:0000313" key="3">
    <source>
        <dbReference type="Proteomes" id="UP000244441"/>
    </source>
</evidence>
<dbReference type="Proteomes" id="UP000244441">
    <property type="component" value="Chromosome"/>
</dbReference>
<sequence length="930" mass="103004">MRHGFNVNISVPKTILDTVTNSLVTARKKISMISKLKRFGSALVVLVLSSCDTGTSVSEENADPILVEFPVAYIERDLITNPDRAEDEDAQPYTVSARNPFIFNPGARLVLKANAFAGSKQTDLTSNLFAEGARIDLRDLIVSPDGSEFLVSLRAPQIADVDEDQQPTWNIWRYKHQDKSFKPVIQDASIAEQGHDMMPAYLPDGRIVFSSTRQKLARAILLDEGRPQYSALDERMSVTTLNLHVMSAQGDAIEQITFNMSHDFYPLVLQDGTILYSRWDTMGGHNKINLYKMLPDGTENHLLYGWHSHEASFDEQDVTLEFIRPQQLPDGKIFMMLGSEDGTLLQKRPVLINSQDYIDRNQTIASLTTTEESDAIEDYFSTLNAEASQLSFSFDTRVNPSGRIHSLFALQDGSERLLISRDLCRVVINEQTKVCGQLSDDALADPELTLAEPLFDLWLLDKNTATQQKVASTTSGRSITEAVVLQPSLTPPVFIADKVVGNELDESLASQQAGAVHIRSVYDVDGTNSQNQTIEQLRDPLQNQASSLPARFMRVVRGVPMPPRDVRRVRGTDFGRSSGQRMREIIGYTPIQPDGSVKFKVPANTPFAISVVDAAGQRVGGRHRQWLSVRPGETLTCNGCHSANSTAPHGRPDAEAASINPGAPSDGVAFANTRADIQPDFGHTMAQALEKFSGLAELTPDIQYSDVWTDSNVSPVSADINLSYQDLATPTPTGADCFKQWSAYCRVQINYQEHIQPLWQLPRQQVDVVTSEVLQDDTCITCHSVSDADGLVQVPAGQLELTGGASVDQQRHLTSYRELFFNDNEQEIVDGLLVDRLIERTDNQGNTVFETNEEGELILDAEGNPIPVLINVRVTNILRTGGARSSSAFFDLFNEGGSHFGRLQPAELRLLREWLDIGGQYYNTPFYPEP</sequence>
<dbReference type="Gene3D" id="2.120.10.30">
    <property type="entry name" value="TolB, C-terminal domain"/>
    <property type="match status" value="1"/>
</dbReference>